<evidence type="ECO:0000313" key="1">
    <source>
        <dbReference type="EMBL" id="JAH88419.1"/>
    </source>
</evidence>
<protein>
    <submittedName>
        <fullName evidence="1">Uncharacterized protein</fullName>
    </submittedName>
</protein>
<sequence>MSLDRIQRSALICQVAYQPVIWFLTAKVGYRTGCASYYFLKSCFAQLHSGLFIDVVAYPV</sequence>
<organism evidence="1">
    <name type="scientific">Anguilla anguilla</name>
    <name type="common">European freshwater eel</name>
    <name type="synonym">Muraena anguilla</name>
    <dbReference type="NCBI Taxonomy" id="7936"/>
    <lineage>
        <taxon>Eukaryota</taxon>
        <taxon>Metazoa</taxon>
        <taxon>Chordata</taxon>
        <taxon>Craniata</taxon>
        <taxon>Vertebrata</taxon>
        <taxon>Euteleostomi</taxon>
        <taxon>Actinopterygii</taxon>
        <taxon>Neopterygii</taxon>
        <taxon>Teleostei</taxon>
        <taxon>Anguilliformes</taxon>
        <taxon>Anguillidae</taxon>
        <taxon>Anguilla</taxon>
    </lineage>
</organism>
<accession>A0A0E9WDF2</accession>
<name>A0A0E9WDF2_ANGAN</name>
<reference evidence="1" key="1">
    <citation type="submission" date="2014-11" db="EMBL/GenBank/DDBJ databases">
        <authorList>
            <person name="Amaro Gonzalez C."/>
        </authorList>
    </citation>
    <scope>NUCLEOTIDE SEQUENCE</scope>
</reference>
<dbReference type="AlphaFoldDB" id="A0A0E9WDF2"/>
<dbReference type="EMBL" id="GBXM01020158">
    <property type="protein sequence ID" value="JAH88419.1"/>
    <property type="molecule type" value="Transcribed_RNA"/>
</dbReference>
<reference evidence="1" key="2">
    <citation type="journal article" date="2015" name="Fish Shellfish Immunol.">
        <title>Early steps in the European eel (Anguilla anguilla)-Vibrio vulnificus interaction in the gills: Role of the RtxA13 toxin.</title>
        <authorList>
            <person name="Callol A."/>
            <person name="Pajuelo D."/>
            <person name="Ebbesson L."/>
            <person name="Teles M."/>
            <person name="MacKenzie S."/>
            <person name="Amaro C."/>
        </authorList>
    </citation>
    <scope>NUCLEOTIDE SEQUENCE</scope>
</reference>
<proteinExistence type="predicted"/>